<dbReference type="GO" id="GO:0016887">
    <property type="term" value="F:ATP hydrolysis activity"/>
    <property type="evidence" value="ECO:0007669"/>
    <property type="project" value="InterPro"/>
</dbReference>
<evidence type="ECO:0000256" key="3">
    <source>
        <dbReference type="SAM" id="Phobius"/>
    </source>
</evidence>
<evidence type="ECO:0000256" key="1">
    <source>
        <dbReference type="ARBA" id="ARBA00022741"/>
    </source>
</evidence>
<name>A0A9P7UYX1_9AGAR</name>
<dbReference type="Proteomes" id="UP001049176">
    <property type="component" value="Chromosome 2"/>
</dbReference>
<evidence type="ECO:0000259" key="4">
    <source>
        <dbReference type="PROSITE" id="PS50893"/>
    </source>
</evidence>
<dbReference type="PROSITE" id="PS00211">
    <property type="entry name" value="ABC_TRANSPORTER_1"/>
    <property type="match status" value="1"/>
</dbReference>
<dbReference type="SMART" id="SM00382">
    <property type="entry name" value="AAA"/>
    <property type="match status" value="1"/>
</dbReference>
<dbReference type="GeneID" id="66073687"/>
<dbReference type="OrthoDB" id="6500128at2759"/>
<keyword evidence="3" id="KW-0472">Membrane</keyword>
<dbReference type="InterPro" id="IPR003439">
    <property type="entry name" value="ABC_transporter-like_ATP-bd"/>
</dbReference>
<keyword evidence="3" id="KW-0812">Transmembrane</keyword>
<dbReference type="PANTHER" id="PTHR24221:SF646">
    <property type="entry name" value="HAEMOLYSIN SECRETION ATP-BINDING PROTEIN"/>
    <property type="match status" value="1"/>
</dbReference>
<dbReference type="RefSeq" id="XP_043013710.1">
    <property type="nucleotide sequence ID" value="XM_043149108.1"/>
</dbReference>
<dbReference type="SUPFAM" id="SSF52540">
    <property type="entry name" value="P-loop containing nucleoside triphosphate hydrolases"/>
    <property type="match status" value="1"/>
</dbReference>
<dbReference type="InterPro" id="IPR039421">
    <property type="entry name" value="Type_1_exporter"/>
</dbReference>
<dbReference type="GO" id="GO:0034040">
    <property type="term" value="F:ATPase-coupled lipid transmembrane transporter activity"/>
    <property type="evidence" value="ECO:0007669"/>
    <property type="project" value="TreeGrafter"/>
</dbReference>
<dbReference type="InterPro" id="IPR003593">
    <property type="entry name" value="AAA+_ATPase"/>
</dbReference>
<dbReference type="GO" id="GO:0005524">
    <property type="term" value="F:ATP binding"/>
    <property type="evidence" value="ECO:0007669"/>
    <property type="project" value="UniProtKB-KW"/>
</dbReference>
<comment type="caution">
    <text evidence="5">The sequence shown here is derived from an EMBL/GenBank/DDBJ whole genome shotgun (WGS) entry which is preliminary data.</text>
</comment>
<dbReference type="AlphaFoldDB" id="A0A9P7UYX1"/>
<feature type="domain" description="ABC transporter" evidence="4">
    <location>
        <begin position="448"/>
        <end position="711"/>
    </location>
</feature>
<dbReference type="KEGG" id="more:E1B28_004611"/>
<keyword evidence="6" id="KW-1185">Reference proteome</keyword>
<dbReference type="Gene3D" id="3.40.50.300">
    <property type="entry name" value="P-loop containing nucleotide triphosphate hydrolases"/>
    <property type="match status" value="1"/>
</dbReference>
<dbReference type="PROSITE" id="PS50893">
    <property type="entry name" value="ABC_TRANSPORTER_2"/>
    <property type="match status" value="1"/>
</dbReference>
<dbReference type="InterPro" id="IPR017871">
    <property type="entry name" value="ABC_transporter-like_CS"/>
</dbReference>
<dbReference type="CDD" id="cd03228">
    <property type="entry name" value="ABCC_MRP_Like"/>
    <property type="match status" value="1"/>
</dbReference>
<keyword evidence="1" id="KW-0547">Nucleotide-binding</keyword>
<reference evidence="5" key="1">
    <citation type="journal article" date="2021" name="Genome Biol. Evol.">
        <title>The assembled and annotated genome of the fairy-ring fungus Marasmius oreades.</title>
        <authorList>
            <person name="Hiltunen M."/>
            <person name="Ament-Velasquez S.L."/>
            <person name="Johannesson H."/>
        </authorList>
    </citation>
    <scope>NUCLEOTIDE SEQUENCE</scope>
    <source>
        <strain evidence="5">03SP1</strain>
    </source>
</reference>
<protein>
    <recommendedName>
        <fullName evidence="4">ABC transporter domain-containing protein</fullName>
    </recommendedName>
</protein>
<organism evidence="5 6">
    <name type="scientific">Marasmius oreades</name>
    <name type="common">fairy-ring Marasmius</name>
    <dbReference type="NCBI Taxonomy" id="181124"/>
    <lineage>
        <taxon>Eukaryota</taxon>
        <taxon>Fungi</taxon>
        <taxon>Dikarya</taxon>
        <taxon>Basidiomycota</taxon>
        <taxon>Agaricomycotina</taxon>
        <taxon>Agaricomycetes</taxon>
        <taxon>Agaricomycetidae</taxon>
        <taxon>Agaricales</taxon>
        <taxon>Marasmiineae</taxon>
        <taxon>Marasmiaceae</taxon>
        <taxon>Marasmius</taxon>
    </lineage>
</organism>
<dbReference type="PANTHER" id="PTHR24221">
    <property type="entry name" value="ATP-BINDING CASSETTE SUB-FAMILY B"/>
    <property type="match status" value="1"/>
</dbReference>
<proteinExistence type="predicted"/>
<evidence type="ECO:0000256" key="2">
    <source>
        <dbReference type="ARBA" id="ARBA00022840"/>
    </source>
</evidence>
<dbReference type="Pfam" id="PF00005">
    <property type="entry name" value="ABC_tran"/>
    <property type="match status" value="1"/>
</dbReference>
<accession>A0A9P7UYX1</accession>
<feature type="transmembrane region" description="Helical" evidence="3">
    <location>
        <begin position="248"/>
        <end position="277"/>
    </location>
</feature>
<keyword evidence="2" id="KW-0067">ATP-binding</keyword>
<gene>
    <name evidence="5" type="ORF">E1B28_004611</name>
</gene>
<dbReference type="EMBL" id="CM032182">
    <property type="protein sequence ID" value="KAG7097240.1"/>
    <property type="molecule type" value="Genomic_DNA"/>
</dbReference>
<sequence>MRQQCSPSACSMSSRLCFPAQSFLFPLPKHSPPQADVNRRQGQHNMNMSTYDVWLASRKIPGDENGSLLVSGGQRHLTKANVNLAYVVLTRCTFGFLGKIWSHHPCRSAMLVGFNIVRSLFPAFRGYSQALIIDEVQALIASGEWTWSRLLSLAGTELVRRYLEGFMESVAFHNENLVMGSARFFVETEQMKQRVRLDVPTLADPEIRDLLHESDLFARSFHGGGFGALSPLDFFQVFCTFTEILSHLFLIASMTTTVAHFGILIFSLCSVALPAFFSRVHLFSKDTSDTFYAPRESRATDRRERMRNLAYSECHHPEVLLFGMEDWIIKSWASAWKVVFDSERSQSTSQFSVLSGVNFSDFASVLHNIPIFLLVQSSSASLGSLTLYRSSFQSVIFGFGNLFRTTRMVFQSIFLMAAFCASTEIKPKLSPPSERQVEYQSVRGGARIQAKNLSYTYPGCDEPALRNVNFTLQPGEALAVVGYNGSGKSTLAKVLLRIFDFDGQLHVNDVDIRRYDPADYHKHTTAVFQNFSKYNSTVRENVGLGCVESLSRRSVVKAAVHLAQADTIVDALPQGLQTMLESPGFETVSYPGMPQSQSSRRHGLSGGEWQRIALARAFMRAENPEVDLLVFDEPTSSLDPHAQTQIFDTIHRISRSPDGSRLKTVIFITHRLSTARRADKVAMMENGTISEFGTHEELLQRKGAYASLYNQSI</sequence>
<evidence type="ECO:0000313" key="5">
    <source>
        <dbReference type="EMBL" id="KAG7097240.1"/>
    </source>
</evidence>
<dbReference type="InterPro" id="IPR027417">
    <property type="entry name" value="P-loop_NTPase"/>
</dbReference>
<keyword evidence="3" id="KW-1133">Transmembrane helix</keyword>
<evidence type="ECO:0000313" key="6">
    <source>
        <dbReference type="Proteomes" id="UP001049176"/>
    </source>
</evidence>